<evidence type="ECO:0000313" key="2">
    <source>
        <dbReference type="Proteomes" id="UP000031967"/>
    </source>
</evidence>
<proteinExistence type="predicted"/>
<comment type="caution">
    <text evidence="1">The sequence shown here is derived from an EMBL/GenBank/DDBJ whole genome shotgun (WGS) entry which is preliminary data.</text>
</comment>
<accession>A0ABR5AM63</accession>
<name>A0ABR5AM63_9BACL</name>
<reference evidence="1 2" key="1">
    <citation type="submission" date="2014-12" db="EMBL/GenBank/DDBJ databases">
        <title>Draft genome sequence of Paenibacillus kamchatkensis strain B-2647.</title>
        <authorList>
            <person name="Karlyshev A.V."/>
            <person name="Kudryashova E.B."/>
        </authorList>
    </citation>
    <scope>NUCLEOTIDE SEQUENCE [LARGE SCALE GENOMIC DNA]</scope>
    <source>
        <strain evidence="1 2">VKM B-2647</strain>
    </source>
</reference>
<dbReference type="EMBL" id="JXAK01000003">
    <property type="protein sequence ID" value="KIL42065.1"/>
    <property type="molecule type" value="Genomic_DNA"/>
</dbReference>
<sequence>MALFRLDGYGVVVTKTLTLTAATQYQVTFDLNRDTYDTLNIYRAKAGDYVVQVTDPNQNINKSNMFAVSIVPVKEIKGIWAFGVNFQLYEVLQPKVQPVKISGVEVTEVSAGHYKGAFDMTFDPVAKTILWNGGAAVAINGLAPQSLLLLDADKGDYIMVNVYPWLLPAGTQPITETLVIDNGKITDRDIIRAARKAANTIQQDIITKIEPMIIDTDPGSNYCDDVGMPQTYIRPRNYNKWMSFQIPYPNVLDAAVTGFMNQTQAAVVPRAWTVWDERTGIVELVPSMSAQVIWTFYNSIFVLQYLFNFPSIPGFWHYRITAGLRDLNNDREIIREAIGKKVTLELLNSAGSAYRAGYASQATSRDGVSESAGYTSSAMYGVYGGHFSSYKEWLTENIPKMRTRFGGIQFVSI</sequence>
<keyword evidence="2" id="KW-1185">Reference proteome</keyword>
<gene>
    <name evidence="1" type="ORF">SD70_02460</name>
</gene>
<protein>
    <submittedName>
        <fullName evidence="1">Uncharacterized protein</fullName>
    </submittedName>
</protein>
<dbReference type="Proteomes" id="UP000031967">
    <property type="component" value="Unassembled WGS sequence"/>
</dbReference>
<evidence type="ECO:0000313" key="1">
    <source>
        <dbReference type="EMBL" id="KIL42065.1"/>
    </source>
</evidence>
<organism evidence="1 2">
    <name type="scientific">Gordoniibacillus kamchatkensis</name>
    <dbReference type="NCBI Taxonomy" id="1590651"/>
    <lineage>
        <taxon>Bacteria</taxon>
        <taxon>Bacillati</taxon>
        <taxon>Bacillota</taxon>
        <taxon>Bacilli</taxon>
        <taxon>Bacillales</taxon>
        <taxon>Paenibacillaceae</taxon>
        <taxon>Gordoniibacillus</taxon>
    </lineage>
</organism>